<accession>A0A382BW80</accession>
<proteinExistence type="predicted"/>
<gene>
    <name evidence="1" type="ORF">METZ01_LOCUS170909</name>
</gene>
<evidence type="ECO:0000313" key="1">
    <source>
        <dbReference type="EMBL" id="SVB18055.1"/>
    </source>
</evidence>
<reference evidence="1" key="1">
    <citation type="submission" date="2018-05" db="EMBL/GenBank/DDBJ databases">
        <authorList>
            <person name="Lanie J.A."/>
            <person name="Ng W.-L."/>
            <person name="Kazmierczak K.M."/>
            <person name="Andrzejewski T.M."/>
            <person name="Davidsen T.M."/>
            <person name="Wayne K.J."/>
            <person name="Tettelin H."/>
            <person name="Glass J.I."/>
            <person name="Rusch D."/>
            <person name="Podicherti R."/>
            <person name="Tsui H.-C.T."/>
            <person name="Winkler M.E."/>
        </authorList>
    </citation>
    <scope>NUCLEOTIDE SEQUENCE</scope>
</reference>
<dbReference type="SUPFAM" id="SSF89550">
    <property type="entry name" value="PHP domain-like"/>
    <property type="match status" value="1"/>
</dbReference>
<dbReference type="InterPro" id="IPR052018">
    <property type="entry name" value="PHP_domain"/>
</dbReference>
<dbReference type="PANTHER" id="PTHR42924:SF3">
    <property type="entry name" value="POLYMERASE_HISTIDINOL PHOSPHATASE N-TERMINAL DOMAIN-CONTAINING PROTEIN"/>
    <property type="match status" value="1"/>
</dbReference>
<name>A0A382BW80_9ZZZZ</name>
<sequence>FVNEDDLRLQAILKEIREDRLARARKIVKKLLDYGINVSWNRVLELAAGGSVGRPHIAYALVELGYVRNPKDAFDNLIGVAGPGFVPRSLMSPVQAVELLVNNGALPVLAHPLMSKAKSGRKNINKLDDLLPALKKAGLVGIEVHYGDYSINQIRKLNCISQEFGLIACGGSDYHAAGNPVETEPGDMGPPLESVENLKRIKSISRSMKYD</sequence>
<dbReference type="EMBL" id="UINC01031658">
    <property type="protein sequence ID" value="SVB18055.1"/>
    <property type="molecule type" value="Genomic_DNA"/>
</dbReference>
<dbReference type="Gene3D" id="1.10.150.650">
    <property type="match status" value="1"/>
</dbReference>
<organism evidence="1">
    <name type="scientific">marine metagenome</name>
    <dbReference type="NCBI Taxonomy" id="408172"/>
    <lineage>
        <taxon>unclassified sequences</taxon>
        <taxon>metagenomes</taxon>
        <taxon>ecological metagenomes</taxon>
    </lineage>
</organism>
<dbReference type="GO" id="GO:0004534">
    <property type="term" value="F:5'-3' RNA exonuclease activity"/>
    <property type="evidence" value="ECO:0007669"/>
    <property type="project" value="TreeGrafter"/>
</dbReference>
<dbReference type="InterPro" id="IPR016195">
    <property type="entry name" value="Pol/histidinol_Pase-like"/>
</dbReference>
<evidence type="ECO:0008006" key="2">
    <source>
        <dbReference type="Google" id="ProtNLM"/>
    </source>
</evidence>
<dbReference type="GO" id="GO:0035312">
    <property type="term" value="F:5'-3' DNA exonuclease activity"/>
    <property type="evidence" value="ECO:0007669"/>
    <property type="project" value="TreeGrafter"/>
</dbReference>
<dbReference type="AlphaFoldDB" id="A0A382BW80"/>
<protein>
    <recommendedName>
        <fullName evidence="2">PHP domain-containing protein</fullName>
    </recommendedName>
</protein>
<feature type="non-terminal residue" evidence="1">
    <location>
        <position position="1"/>
    </location>
</feature>
<dbReference type="PANTHER" id="PTHR42924">
    <property type="entry name" value="EXONUCLEASE"/>
    <property type="match status" value="1"/>
</dbReference>